<proteinExistence type="predicted"/>
<comment type="caution">
    <text evidence="1">The sequence shown here is derived from an EMBL/GenBank/DDBJ whole genome shotgun (WGS) entry which is preliminary data.</text>
</comment>
<organism evidence="1 2">
    <name type="scientific">Aeribacillus alveayuensis</name>
    <dbReference type="NCBI Taxonomy" id="279215"/>
    <lineage>
        <taxon>Bacteria</taxon>
        <taxon>Bacillati</taxon>
        <taxon>Bacillota</taxon>
        <taxon>Bacilli</taxon>
        <taxon>Bacillales</taxon>
        <taxon>Bacillaceae</taxon>
        <taxon>Aeribacillus</taxon>
    </lineage>
</organism>
<dbReference type="Pfam" id="PF10782">
    <property type="entry name" value="zf-C2HCIx2C"/>
    <property type="match status" value="1"/>
</dbReference>
<evidence type="ECO:0000313" key="2">
    <source>
        <dbReference type="Proteomes" id="UP001225646"/>
    </source>
</evidence>
<name>A0ABT9VPI3_9BACI</name>
<keyword evidence="2" id="KW-1185">Reference proteome</keyword>
<accession>A0ABT9VPI3</accession>
<sequence>MKMNSAELDHMDKKQVIEQITELMDTYCIDCFLKKHFRKEFGKTYAHSFCINQCTVGQKIKEFGSQLL</sequence>
<evidence type="ECO:0008006" key="3">
    <source>
        <dbReference type="Google" id="ProtNLM"/>
    </source>
</evidence>
<reference evidence="1 2" key="1">
    <citation type="submission" date="2023-07" db="EMBL/GenBank/DDBJ databases">
        <title>Genomic Encyclopedia of Type Strains, Phase IV (KMG-IV): sequencing the most valuable type-strain genomes for metagenomic binning, comparative biology and taxonomic classification.</title>
        <authorList>
            <person name="Goeker M."/>
        </authorList>
    </citation>
    <scope>NUCLEOTIDE SEQUENCE [LARGE SCALE GENOMIC DNA]</scope>
    <source>
        <strain evidence="1 2">DSM 19092</strain>
    </source>
</reference>
<dbReference type="InterPro" id="IPR019718">
    <property type="entry name" value="DUF2602"/>
</dbReference>
<evidence type="ECO:0000313" key="1">
    <source>
        <dbReference type="EMBL" id="MDQ0162799.1"/>
    </source>
</evidence>
<dbReference type="EMBL" id="JAUSTR010000006">
    <property type="protein sequence ID" value="MDQ0162799.1"/>
    <property type="molecule type" value="Genomic_DNA"/>
</dbReference>
<dbReference type="Proteomes" id="UP001225646">
    <property type="component" value="Unassembled WGS sequence"/>
</dbReference>
<gene>
    <name evidence="1" type="ORF">J2S06_001876</name>
</gene>
<protein>
    <recommendedName>
        <fullName evidence="3">Zinc-finger domain-containing protein</fullName>
    </recommendedName>
</protein>